<name>A0A7R9K2T3_TIMGE</name>
<evidence type="ECO:0000313" key="1">
    <source>
        <dbReference type="EMBL" id="CAD7598051.1"/>
    </source>
</evidence>
<sequence>MICYKTREDSRVLFLVAFMGDLVECSVVVTSRAKRLKLRSYRVRIVQELRPLDSENCVVYCEWFRKFTRNNEKPPPVHPTEIRTSISPSSAVELNTTSALANYATEAVGYPRALHVSNARRSYDRVVNNVHCGARNDVDQEELDIFARRVSQVWLLGGRRARENACWRLNQNTLRTPNWNLYSSLTAIGSPAYCESDALDQGWANYGPPLCLCVQSDEYRGSDPTFAWREGGKPFRKNSPGSLERDSNLNFPILSSLAQHETSELANYDTNAGKTHPQCTQPESNHDLPVIGSLICIESSALYHAATKAGVMLPKKVWMKGNVS</sequence>
<dbReference type="AlphaFoldDB" id="A0A7R9K2T3"/>
<proteinExistence type="predicted"/>
<gene>
    <name evidence="1" type="ORF">TGEB3V08_LOCUS6948</name>
</gene>
<protein>
    <submittedName>
        <fullName evidence="1">Uncharacterized protein</fullName>
    </submittedName>
</protein>
<dbReference type="EMBL" id="OE841967">
    <property type="protein sequence ID" value="CAD7598051.1"/>
    <property type="molecule type" value="Genomic_DNA"/>
</dbReference>
<reference evidence="1" key="1">
    <citation type="submission" date="2020-11" db="EMBL/GenBank/DDBJ databases">
        <authorList>
            <person name="Tran Van P."/>
        </authorList>
    </citation>
    <scope>NUCLEOTIDE SEQUENCE</scope>
</reference>
<accession>A0A7R9K2T3</accession>
<organism evidence="1">
    <name type="scientific">Timema genevievae</name>
    <name type="common">Walking stick</name>
    <dbReference type="NCBI Taxonomy" id="629358"/>
    <lineage>
        <taxon>Eukaryota</taxon>
        <taxon>Metazoa</taxon>
        <taxon>Ecdysozoa</taxon>
        <taxon>Arthropoda</taxon>
        <taxon>Hexapoda</taxon>
        <taxon>Insecta</taxon>
        <taxon>Pterygota</taxon>
        <taxon>Neoptera</taxon>
        <taxon>Polyneoptera</taxon>
        <taxon>Phasmatodea</taxon>
        <taxon>Timematodea</taxon>
        <taxon>Timematoidea</taxon>
        <taxon>Timematidae</taxon>
        <taxon>Timema</taxon>
    </lineage>
</organism>